<sequence length="52" mass="6208">MRAVFAPRDMTEQRLYDPDVHTALQEMGRKGMAQRMQRDRLGDACRPRRLFE</sequence>
<evidence type="ECO:0000313" key="2">
    <source>
        <dbReference type="EMBL" id="SPJ22582.1"/>
    </source>
</evidence>
<proteinExistence type="predicted"/>
<feature type="compositionally biased region" description="Basic and acidic residues" evidence="1">
    <location>
        <begin position="36"/>
        <end position="52"/>
    </location>
</feature>
<organism evidence="2 3">
    <name type="scientific">Palleronia abyssalis</name>
    <dbReference type="NCBI Taxonomy" id="1501240"/>
    <lineage>
        <taxon>Bacteria</taxon>
        <taxon>Pseudomonadati</taxon>
        <taxon>Pseudomonadota</taxon>
        <taxon>Alphaproteobacteria</taxon>
        <taxon>Rhodobacterales</taxon>
        <taxon>Roseobacteraceae</taxon>
        <taxon>Palleronia</taxon>
    </lineage>
</organism>
<dbReference type="AlphaFoldDB" id="A0A2R8BQY6"/>
<dbReference type="EMBL" id="ONZF01000001">
    <property type="protein sequence ID" value="SPJ22582.1"/>
    <property type="molecule type" value="Genomic_DNA"/>
</dbReference>
<protein>
    <submittedName>
        <fullName evidence="2">Uncharacterized protein</fullName>
    </submittedName>
</protein>
<evidence type="ECO:0000256" key="1">
    <source>
        <dbReference type="SAM" id="MobiDB-lite"/>
    </source>
</evidence>
<gene>
    <name evidence="2" type="ORF">PAA8504_00377</name>
</gene>
<accession>A0A2R8BQY6</accession>
<evidence type="ECO:0000313" key="3">
    <source>
        <dbReference type="Proteomes" id="UP000244912"/>
    </source>
</evidence>
<feature type="region of interest" description="Disordered" evidence="1">
    <location>
        <begin position="30"/>
        <end position="52"/>
    </location>
</feature>
<name>A0A2R8BQY6_9RHOB</name>
<keyword evidence="3" id="KW-1185">Reference proteome</keyword>
<reference evidence="2 3" key="1">
    <citation type="submission" date="2018-03" db="EMBL/GenBank/DDBJ databases">
        <authorList>
            <person name="Keele B.F."/>
        </authorList>
    </citation>
    <scope>NUCLEOTIDE SEQUENCE [LARGE SCALE GENOMIC DNA]</scope>
    <source>
        <strain evidence="2 3">CECT 8504</strain>
    </source>
</reference>
<dbReference type="Proteomes" id="UP000244912">
    <property type="component" value="Unassembled WGS sequence"/>
</dbReference>